<protein>
    <submittedName>
        <fullName evidence="1">Uncharacterized protein</fullName>
    </submittedName>
</protein>
<dbReference type="AlphaFoldDB" id="A0A811KPK5"/>
<keyword evidence="2" id="KW-1185">Reference proteome</keyword>
<reference evidence="1" key="1">
    <citation type="submission" date="2020-09" db="EMBL/GenBank/DDBJ databases">
        <authorList>
            <person name="Kikuchi T."/>
        </authorList>
    </citation>
    <scope>NUCLEOTIDE SEQUENCE</scope>
    <source>
        <strain evidence="1">SH1</strain>
    </source>
</reference>
<evidence type="ECO:0000313" key="2">
    <source>
        <dbReference type="Proteomes" id="UP000614601"/>
    </source>
</evidence>
<gene>
    <name evidence="1" type="ORF">BOKJ2_LOCUS6989</name>
</gene>
<dbReference type="EMBL" id="CAJFCW020000003">
    <property type="protein sequence ID" value="CAG9107388.1"/>
    <property type="molecule type" value="Genomic_DNA"/>
</dbReference>
<dbReference type="Proteomes" id="UP000614601">
    <property type="component" value="Unassembled WGS sequence"/>
</dbReference>
<dbReference type="Proteomes" id="UP000783686">
    <property type="component" value="Unassembled WGS sequence"/>
</dbReference>
<accession>A0A811KPK5</accession>
<name>A0A811KPK5_9BILA</name>
<dbReference type="EMBL" id="CAJFDH010000003">
    <property type="protein sequence ID" value="CAD5217241.1"/>
    <property type="molecule type" value="Genomic_DNA"/>
</dbReference>
<sequence>MMEDSPMLVLAPSPKICNSTLEAISLSTCSICMDRPLHILVLNIQRCATTGNHNGIDGTPEQAYHPQWDVDGALCAYAVTWIATT</sequence>
<organism evidence="1 2">
    <name type="scientific">Bursaphelenchus okinawaensis</name>
    <dbReference type="NCBI Taxonomy" id="465554"/>
    <lineage>
        <taxon>Eukaryota</taxon>
        <taxon>Metazoa</taxon>
        <taxon>Ecdysozoa</taxon>
        <taxon>Nematoda</taxon>
        <taxon>Chromadorea</taxon>
        <taxon>Rhabditida</taxon>
        <taxon>Tylenchina</taxon>
        <taxon>Tylenchomorpha</taxon>
        <taxon>Aphelenchoidea</taxon>
        <taxon>Aphelenchoididae</taxon>
        <taxon>Bursaphelenchus</taxon>
    </lineage>
</organism>
<evidence type="ECO:0000313" key="1">
    <source>
        <dbReference type="EMBL" id="CAD5217241.1"/>
    </source>
</evidence>
<proteinExistence type="predicted"/>
<comment type="caution">
    <text evidence="1">The sequence shown here is derived from an EMBL/GenBank/DDBJ whole genome shotgun (WGS) entry which is preliminary data.</text>
</comment>